<evidence type="ECO:0000256" key="1">
    <source>
        <dbReference type="SAM" id="MobiDB-lite"/>
    </source>
</evidence>
<protein>
    <submittedName>
        <fullName evidence="2">Uncharacterized protein</fullName>
    </submittedName>
</protein>
<comment type="caution">
    <text evidence="2">The sequence shown here is derived from an EMBL/GenBank/DDBJ whole genome shotgun (WGS) entry which is preliminary data.</text>
</comment>
<dbReference type="GeneID" id="64597994"/>
<evidence type="ECO:0000313" key="2">
    <source>
        <dbReference type="EMBL" id="KAG1786874.1"/>
    </source>
</evidence>
<dbReference type="AlphaFoldDB" id="A0A9P7AEU7"/>
<feature type="compositionally biased region" description="Basic and acidic residues" evidence="1">
    <location>
        <begin position="130"/>
        <end position="164"/>
    </location>
</feature>
<proteinExistence type="predicted"/>
<organism evidence="2 3">
    <name type="scientific">Suillus plorans</name>
    <dbReference type="NCBI Taxonomy" id="116603"/>
    <lineage>
        <taxon>Eukaryota</taxon>
        <taxon>Fungi</taxon>
        <taxon>Dikarya</taxon>
        <taxon>Basidiomycota</taxon>
        <taxon>Agaricomycotina</taxon>
        <taxon>Agaricomycetes</taxon>
        <taxon>Agaricomycetidae</taxon>
        <taxon>Boletales</taxon>
        <taxon>Suillineae</taxon>
        <taxon>Suillaceae</taxon>
        <taxon>Suillus</taxon>
    </lineage>
</organism>
<evidence type="ECO:0000313" key="3">
    <source>
        <dbReference type="Proteomes" id="UP000719766"/>
    </source>
</evidence>
<gene>
    <name evidence="2" type="ORF">HD556DRAFT_1413161</name>
</gene>
<reference evidence="2" key="1">
    <citation type="journal article" date="2020" name="New Phytol.">
        <title>Comparative genomics reveals dynamic genome evolution in host specialist ectomycorrhizal fungi.</title>
        <authorList>
            <person name="Lofgren L.A."/>
            <person name="Nguyen N.H."/>
            <person name="Vilgalys R."/>
            <person name="Ruytinx J."/>
            <person name="Liao H.L."/>
            <person name="Branco S."/>
            <person name="Kuo A."/>
            <person name="LaButti K."/>
            <person name="Lipzen A."/>
            <person name="Andreopoulos W."/>
            <person name="Pangilinan J."/>
            <person name="Riley R."/>
            <person name="Hundley H."/>
            <person name="Na H."/>
            <person name="Barry K."/>
            <person name="Grigoriev I.V."/>
            <person name="Stajich J.E."/>
            <person name="Kennedy P.G."/>
        </authorList>
    </citation>
    <scope>NUCLEOTIDE SEQUENCE</scope>
    <source>
        <strain evidence="2">S12</strain>
    </source>
</reference>
<accession>A0A9P7AEU7</accession>
<sequence length="203" mass="22949">MSVSENASCRLQTEHLLPNKVIPKPTESHHGYLTGEYLSTGDRPRYSHIQAICYVLGPSRQGNVSSGVSYIYYDSGGSCQWLAHQSLDGLIRASFVRIWTCWPAKVAKELTVIANFCRPSLIKAMSYPNPEDRKHNPQRKSDETTSKVRRSKDAKDSEDERPKDYVASSSNHERYKFSRFTLVCNAEIDRSSGSRVVEGRMSI</sequence>
<feature type="region of interest" description="Disordered" evidence="1">
    <location>
        <begin position="127"/>
        <end position="170"/>
    </location>
</feature>
<dbReference type="Proteomes" id="UP000719766">
    <property type="component" value="Unassembled WGS sequence"/>
</dbReference>
<dbReference type="EMBL" id="JABBWE010000087">
    <property type="protein sequence ID" value="KAG1786874.1"/>
    <property type="molecule type" value="Genomic_DNA"/>
</dbReference>
<name>A0A9P7AEU7_9AGAM</name>
<dbReference type="RefSeq" id="XP_041154275.1">
    <property type="nucleotide sequence ID" value="XM_041304230.1"/>
</dbReference>
<keyword evidence="3" id="KW-1185">Reference proteome</keyword>
<dbReference type="OrthoDB" id="2691715at2759"/>